<sequence length="103" mass="11263">MKTPTPYEALCQATERLKSQAALARLCNVTQPVAWRWLQSSKRLPAEYVLRVEAATGVSRHHLRPDIYPVSLCQSCSAAVLMPDIAADCAFNRAADLHNGVAA</sequence>
<dbReference type="OrthoDB" id="8526323at2"/>
<dbReference type="InterPro" id="IPR010982">
    <property type="entry name" value="Lambda_DNA-bd_dom_sf"/>
</dbReference>
<name>A0A437N1W5_9SPHN</name>
<evidence type="ECO:0000313" key="1">
    <source>
        <dbReference type="EMBL" id="RVU03910.1"/>
    </source>
</evidence>
<accession>A0A437N1W5</accession>
<evidence type="ECO:0008006" key="3">
    <source>
        <dbReference type="Google" id="ProtNLM"/>
    </source>
</evidence>
<keyword evidence="2" id="KW-1185">Reference proteome</keyword>
<dbReference type="AlphaFoldDB" id="A0A437N1W5"/>
<protein>
    <recommendedName>
        <fullName evidence="3">Helix-turn-helix domain-containing protein</fullName>
    </recommendedName>
</protein>
<proteinExistence type="predicted"/>
<comment type="caution">
    <text evidence="1">The sequence shown here is derived from an EMBL/GenBank/DDBJ whole genome shotgun (WGS) entry which is preliminary data.</text>
</comment>
<gene>
    <name evidence="1" type="ORF">EOE18_13705</name>
</gene>
<dbReference type="Gene3D" id="1.10.260.40">
    <property type="entry name" value="lambda repressor-like DNA-binding domains"/>
    <property type="match status" value="1"/>
</dbReference>
<evidence type="ECO:0000313" key="2">
    <source>
        <dbReference type="Proteomes" id="UP000282837"/>
    </source>
</evidence>
<dbReference type="Pfam" id="PF15943">
    <property type="entry name" value="YdaS_toxin"/>
    <property type="match status" value="1"/>
</dbReference>
<dbReference type="EMBL" id="SACO01000011">
    <property type="protein sequence ID" value="RVU03910.1"/>
    <property type="molecule type" value="Genomic_DNA"/>
</dbReference>
<dbReference type="GO" id="GO:0003677">
    <property type="term" value="F:DNA binding"/>
    <property type="evidence" value="ECO:0007669"/>
    <property type="project" value="InterPro"/>
</dbReference>
<reference evidence="1 2" key="1">
    <citation type="submission" date="2019-01" db="EMBL/GenBank/DDBJ databases">
        <authorList>
            <person name="Chen W.-M."/>
        </authorList>
    </citation>
    <scope>NUCLEOTIDE SEQUENCE [LARGE SCALE GENOMIC DNA]</scope>
    <source>
        <strain evidence="1 2">FSY-9</strain>
    </source>
</reference>
<dbReference type="InterPro" id="IPR031856">
    <property type="entry name" value="YdaS_toxin-like"/>
</dbReference>
<organism evidence="1 2">
    <name type="scientific">Novosphingobium umbonatum</name>
    <dbReference type="NCBI Taxonomy" id="1908524"/>
    <lineage>
        <taxon>Bacteria</taxon>
        <taxon>Pseudomonadati</taxon>
        <taxon>Pseudomonadota</taxon>
        <taxon>Alphaproteobacteria</taxon>
        <taxon>Sphingomonadales</taxon>
        <taxon>Sphingomonadaceae</taxon>
        <taxon>Novosphingobium</taxon>
    </lineage>
</organism>
<dbReference type="Proteomes" id="UP000282837">
    <property type="component" value="Unassembled WGS sequence"/>
</dbReference>
<dbReference type="SUPFAM" id="SSF47413">
    <property type="entry name" value="lambda repressor-like DNA-binding domains"/>
    <property type="match status" value="1"/>
</dbReference>